<protein>
    <submittedName>
        <fullName evidence="2">Uncharacterized protein</fullName>
    </submittedName>
</protein>
<reference evidence="2" key="1">
    <citation type="submission" date="2021-12" db="EMBL/GenBank/DDBJ databases">
        <authorList>
            <person name="Zaccaron A."/>
            <person name="Stergiopoulos I."/>
        </authorList>
    </citation>
    <scope>NUCLEOTIDE SEQUENCE</scope>
    <source>
        <strain evidence="2">Race5_Kim</strain>
    </source>
</reference>
<proteinExistence type="predicted"/>
<reference evidence="2" key="2">
    <citation type="journal article" date="2022" name="Microb. Genom.">
        <title>A chromosome-scale genome assembly of the tomato pathogen Cladosporium fulvum reveals a compartmentalized genome architecture and the presence of a dispensable chromosome.</title>
        <authorList>
            <person name="Zaccaron A.Z."/>
            <person name="Chen L.H."/>
            <person name="Samaras A."/>
            <person name="Stergiopoulos I."/>
        </authorList>
    </citation>
    <scope>NUCLEOTIDE SEQUENCE</scope>
    <source>
        <strain evidence="2">Race5_Kim</strain>
    </source>
</reference>
<feature type="compositionally biased region" description="Basic and acidic residues" evidence="1">
    <location>
        <begin position="201"/>
        <end position="210"/>
    </location>
</feature>
<sequence length="264" mass="29295">MSKTPIKYLHLYPGQGGVQIFPQTVKLNNDTEHVVNAAGTSSCITTVGVFMPMDDKTNKYFVAHIVAIVGAPHDMRAWCPAVLHPTENLVSDALKDAVITALKEDPMIKQHYQKVAKAAREKHGIIVCPAVTLGKDGPDTKYTTGHDIIRAIREFFEVPALTISGGHGFCREGGEDGEVHLFGWKSGDNLTSMDFRPMLDGRARPGEKQPETYGWRPCNEDERGENSGRGIKQFAEVPRGPWSFVYRDGKWQRNDAALFEDQEA</sequence>
<dbReference type="GeneID" id="71984166"/>
<dbReference type="RefSeq" id="XP_047761214.1">
    <property type="nucleotide sequence ID" value="XM_047903436.1"/>
</dbReference>
<evidence type="ECO:0000313" key="2">
    <source>
        <dbReference type="EMBL" id="UJO16848.1"/>
    </source>
</evidence>
<dbReference type="KEGG" id="ffu:CLAFUR5_04288"/>
<gene>
    <name evidence="2" type="ORF">CLAFUR5_04288</name>
</gene>
<evidence type="ECO:0000256" key="1">
    <source>
        <dbReference type="SAM" id="MobiDB-lite"/>
    </source>
</evidence>
<organism evidence="2 3">
    <name type="scientific">Passalora fulva</name>
    <name type="common">Tomato leaf mold</name>
    <name type="synonym">Cladosporium fulvum</name>
    <dbReference type="NCBI Taxonomy" id="5499"/>
    <lineage>
        <taxon>Eukaryota</taxon>
        <taxon>Fungi</taxon>
        <taxon>Dikarya</taxon>
        <taxon>Ascomycota</taxon>
        <taxon>Pezizomycotina</taxon>
        <taxon>Dothideomycetes</taxon>
        <taxon>Dothideomycetidae</taxon>
        <taxon>Mycosphaerellales</taxon>
        <taxon>Mycosphaerellaceae</taxon>
        <taxon>Fulvia</taxon>
    </lineage>
</organism>
<feature type="region of interest" description="Disordered" evidence="1">
    <location>
        <begin position="201"/>
        <end position="233"/>
    </location>
</feature>
<dbReference type="EMBL" id="CP090166">
    <property type="protein sequence ID" value="UJO16848.1"/>
    <property type="molecule type" value="Genomic_DNA"/>
</dbReference>
<dbReference type="Proteomes" id="UP000756132">
    <property type="component" value="Chromosome 4"/>
</dbReference>
<keyword evidence="3" id="KW-1185">Reference proteome</keyword>
<accession>A0A9Q8LG99</accession>
<name>A0A9Q8LG99_PASFU</name>
<evidence type="ECO:0000313" key="3">
    <source>
        <dbReference type="Proteomes" id="UP000756132"/>
    </source>
</evidence>
<dbReference type="OMA" id="GHDIIRA"/>
<dbReference type="AlphaFoldDB" id="A0A9Q8LG99"/>